<evidence type="ECO:0000259" key="4">
    <source>
        <dbReference type="PROSITE" id="PS00463"/>
    </source>
</evidence>
<dbReference type="EMBL" id="CAOQHR010000007">
    <property type="protein sequence ID" value="CAI6337940.1"/>
    <property type="molecule type" value="Genomic_DNA"/>
</dbReference>
<organism evidence="5 6">
    <name type="scientific">Periconia digitata</name>
    <dbReference type="NCBI Taxonomy" id="1303443"/>
    <lineage>
        <taxon>Eukaryota</taxon>
        <taxon>Fungi</taxon>
        <taxon>Dikarya</taxon>
        <taxon>Ascomycota</taxon>
        <taxon>Pezizomycotina</taxon>
        <taxon>Dothideomycetes</taxon>
        <taxon>Pleosporomycetidae</taxon>
        <taxon>Pleosporales</taxon>
        <taxon>Massarineae</taxon>
        <taxon>Periconiaceae</taxon>
        <taxon>Periconia</taxon>
    </lineage>
</organism>
<dbReference type="CDD" id="cd12148">
    <property type="entry name" value="fungal_TF_MHR"/>
    <property type="match status" value="1"/>
</dbReference>
<keyword evidence="6" id="KW-1185">Reference proteome</keyword>
<dbReference type="AlphaFoldDB" id="A0A9W4XRF6"/>
<gene>
    <name evidence="5" type="ORF">PDIGIT_LOCUS11059</name>
</gene>
<evidence type="ECO:0000256" key="1">
    <source>
        <dbReference type="ARBA" id="ARBA00023015"/>
    </source>
</evidence>
<comment type="caution">
    <text evidence="5">The sequence shown here is derived from an EMBL/GenBank/DDBJ whole genome shotgun (WGS) entry which is preliminary data.</text>
</comment>
<dbReference type="SUPFAM" id="SSF57701">
    <property type="entry name" value="Zn2/Cys6 DNA-binding domain"/>
    <property type="match status" value="1"/>
</dbReference>
<dbReference type="PROSITE" id="PS00463">
    <property type="entry name" value="ZN2_CY6_FUNGAL_1"/>
    <property type="match status" value="1"/>
</dbReference>
<evidence type="ECO:0000256" key="3">
    <source>
        <dbReference type="ARBA" id="ARBA00023242"/>
    </source>
</evidence>
<feature type="domain" description="Zn(2)-C6 fungal-type" evidence="4">
    <location>
        <begin position="95"/>
        <end position="125"/>
    </location>
</feature>
<keyword evidence="1" id="KW-0805">Transcription regulation</keyword>
<evidence type="ECO:0000256" key="2">
    <source>
        <dbReference type="ARBA" id="ARBA00023163"/>
    </source>
</evidence>
<dbReference type="Proteomes" id="UP001152607">
    <property type="component" value="Unassembled WGS sequence"/>
</dbReference>
<dbReference type="PANTHER" id="PTHR47840">
    <property type="entry name" value="ZN(II)2CYS6 TRANSCRIPTION FACTOR (EUROFUNG)-RELATED"/>
    <property type="match status" value="1"/>
</dbReference>
<dbReference type="InterPro" id="IPR036864">
    <property type="entry name" value="Zn2-C6_fun-type_DNA-bd_sf"/>
</dbReference>
<sequence length="739" mass="82833">MDLSINQAPNSKQHIIHTAHGIPKNHPFLFYFLVFHPANEHTAFSGSAVRRSLTSISLELGRNRTCTTPSNMTDTVPDNLDPIPPTKKMRVGTKSCAECRRRKVRCIFQHGKTSCDGCTLHDVVCQPQKGALRRSAKPSQRDVATNDTLEHTLQERIAHLESVIVQMQANRPVTNNTNSINKETETATSNDEVLPDATAETLLDESASDVDDATPGNAPLPRLLQEYRLIAYMPSIAPRTIQSFQIPRPPLPNLAALTSLLDYSEKFWPVWPICIFDVAKLQRLILAQHQFNADTLGSGMSAPDHIAIAKLFLWIALCLTHCPRRRLQSLTLPGTQKELIARYTQYASAILAAFAGKGGGTEEVECLSIQWKIYFDTGKPRQAWLTLRNGIAAAIQLGCHTCKQPDEENKQKLWSILWQNERHVSCMLGLPECTTNDHPGIRLDYLSSIDAVTTIHHKLSIIFGDLINRDQNGSKDDYAITIKIDQDLELLRPLLPDISARADVIQVYIAAVANIRFYVVQMFLHMPYLLQDPAPSLTSYSVRRTLDASRQIIHNVSFFREVCDEYMCEVLDFQLFSAAMLLILGLLFNRQKSNEIPTLVSDESPDWEQIDTSLKCLHRTNKILGCTVAKQGAETLQAVIAVCHPEGHQAPQSSFPNDPLVVTIPYFGRVKINYPAPHHEPSISSSSSYPSLLFSPTLASLPTHSVSEFPDELGVNWFQQFDTTDDIQYGFPQEYQFFP</sequence>
<keyword evidence="3" id="KW-0539">Nucleus</keyword>
<evidence type="ECO:0000313" key="6">
    <source>
        <dbReference type="Proteomes" id="UP001152607"/>
    </source>
</evidence>
<dbReference type="InterPro" id="IPR001138">
    <property type="entry name" value="Zn2Cys6_DnaBD"/>
</dbReference>
<reference evidence="5" key="1">
    <citation type="submission" date="2023-01" db="EMBL/GenBank/DDBJ databases">
        <authorList>
            <person name="Van Ghelder C."/>
            <person name="Rancurel C."/>
        </authorList>
    </citation>
    <scope>NUCLEOTIDE SEQUENCE</scope>
    <source>
        <strain evidence="5">CNCM I-4278</strain>
    </source>
</reference>
<dbReference type="Gene3D" id="4.10.240.10">
    <property type="entry name" value="Zn(2)-C6 fungal-type DNA-binding domain"/>
    <property type="match status" value="1"/>
</dbReference>
<dbReference type="OrthoDB" id="5392779at2759"/>
<dbReference type="GO" id="GO:0000981">
    <property type="term" value="F:DNA-binding transcription factor activity, RNA polymerase II-specific"/>
    <property type="evidence" value="ECO:0007669"/>
    <property type="project" value="InterPro"/>
</dbReference>
<protein>
    <recommendedName>
        <fullName evidence="4">Zn(2)-C6 fungal-type domain-containing protein</fullName>
    </recommendedName>
</protein>
<proteinExistence type="predicted"/>
<accession>A0A9W4XRF6</accession>
<evidence type="ECO:0000313" key="5">
    <source>
        <dbReference type="EMBL" id="CAI6337940.1"/>
    </source>
</evidence>
<dbReference type="CDD" id="cd00067">
    <property type="entry name" value="GAL4"/>
    <property type="match status" value="1"/>
</dbReference>
<dbReference type="PANTHER" id="PTHR47840:SF1">
    <property type="entry name" value="ZN(II)2CYS6 TRANSCRIPTION FACTOR (EUROFUNG)"/>
    <property type="match status" value="1"/>
</dbReference>
<keyword evidence="2" id="KW-0804">Transcription</keyword>
<name>A0A9W4XRF6_9PLEO</name>
<dbReference type="GO" id="GO:0008270">
    <property type="term" value="F:zinc ion binding"/>
    <property type="evidence" value="ECO:0007669"/>
    <property type="project" value="InterPro"/>
</dbReference>